<feature type="binding site" evidence="11">
    <location>
        <position position="202"/>
    </location>
    <ligand>
        <name>alpha-D-mannose 1-phosphate</name>
        <dbReference type="ChEBI" id="CHEBI:58409"/>
    </ligand>
</feature>
<evidence type="ECO:0000256" key="6">
    <source>
        <dbReference type="ARBA" id="ARBA00022490"/>
    </source>
</evidence>
<keyword evidence="8 12" id="KW-0460">Magnesium</keyword>
<dbReference type="UniPathway" id="UPA00126">
    <property type="reaction ID" value="UER00424"/>
</dbReference>
<dbReference type="STRING" id="218140.BPSY_1717"/>
<feature type="binding site" evidence="11">
    <location>
        <position position="204"/>
    </location>
    <ligand>
        <name>alpha-D-mannose 1-phosphate</name>
        <dbReference type="ChEBI" id="CHEBI:58409"/>
    </ligand>
</feature>
<feature type="binding site" evidence="12">
    <location>
        <position position="31"/>
    </location>
    <ligand>
        <name>Mg(2+)</name>
        <dbReference type="ChEBI" id="CHEBI:18420"/>
        <label>1</label>
    </ligand>
</feature>
<comment type="caution">
    <text evidence="13">The sequence shown here is derived from an EMBL/GenBank/DDBJ whole genome shotgun (WGS) entry which is preliminary data.</text>
</comment>
<comment type="pathway">
    <text evidence="2">Nucleotide-sugar biosynthesis; GDP-alpha-D-mannose biosynthesis; alpha-D-mannose 1-phosphate from D-fructose 6-phosphate: step 2/2.</text>
</comment>
<dbReference type="GeneID" id="98300910"/>
<dbReference type="InterPro" id="IPR006379">
    <property type="entry name" value="HAD-SF_hydro_IIB"/>
</dbReference>
<comment type="subcellular location">
    <subcellularLocation>
        <location evidence="1">Cytoplasm</location>
    </subcellularLocation>
</comment>
<keyword evidence="14" id="KW-1185">Reference proteome</keyword>
<dbReference type="GO" id="GO:0016791">
    <property type="term" value="F:phosphatase activity"/>
    <property type="evidence" value="ECO:0007669"/>
    <property type="project" value="UniProtKB-ARBA"/>
</dbReference>
<evidence type="ECO:0000256" key="10">
    <source>
        <dbReference type="PIRSR" id="PIRSR605002-1"/>
    </source>
</evidence>
<evidence type="ECO:0000313" key="14">
    <source>
        <dbReference type="Proteomes" id="UP000029050"/>
    </source>
</evidence>
<feature type="binding site" evidence="12">
    <location>
        <position position="33"/>
    </location>
    <ligand>
        <name>Mg(2+)</name>
        <dbReference type="ChEBI" id="CHEBI:18420"/>
        <label>1</label>
    </ligand>
</feature>
<feature type="active site" description="Nucleophile" evidence="10">
    <location>
        <position position="31"/>
    </location>
</feature>
<dbReference type="Pfam" id="PF03332">
    <property type="entry name" value="PMM"/>
    <property type="match status" value="1"/>
</dbReference>
<dbReference type="RefSeq" id="WP_033495384.1">
    <property type="nucleotide sequence ID" value="NZ_JGZI01000010.1"/>
</dbReference>
<keyword evidence="7 12" id="KW-0479">Metal-binding</keyword>
<name>A0A087CDF9_9BIFI</name>
<dbReference type="SFLD" id="SFLDS00003">
    <property type="entry name" value="Haloacid_Dehalogenase"/>
    <property type="match status" value="1"/>
</dbReference>
<dbReference type="SFLD" id="SFLDG01143">
    <property type="entry name" value="C2.B.3:_Phosphomannomutase_Lik"/>
    <property type="match status" value="1"/>
</dbReference>
<dbReference type="GO" id="GO:0004615">
    <property type="term" value="F:phosphomannomutase activity"/>
    <property type="evidence" value="ECO:0007669"/>
    <property type="project" value="UniProtKB-EC"/>
</dbReference>
<gene>
    <name evidence="13" type="ORF">BPSY_1717</name>
</gene>
<comment type="cofactor">
    <cofactor evidence="12">
        <name>Mg(2+)</name>
        <dbReference type="ChEBI" id="CHEBI:18420"/>
    </cofactor>
</comment>
<feature type="binding site" evidence="12">
    <location>
        <position position="251"/>
    </location>
    <ligand>
        <name>Mg(2+)</name>
        <dbReference type="ChEBI" id="CHEBI:18420"/>
        <label>1</label>
    </ligand>
</feature>
<dbReference type="EC" id="5.4.2.8" evidence="5"/>
<comment type="subunit">
    <text evidence="4">Homodimer.</text>
</comment>
<dbReference type="Gene3D" id="3.40.50.1000">
    <property type="entry name" value="HAD superfamily/HAD-like"/>
    <property type="match status" value="1"/>
</dbReference>
<dbReference type="InterPro" id="IPR036412">
    <property type="entry name" value="HAD-like_sf"/>
</dbReference>
<dbReference type="Gene3D" id="3.30.1240.20">
    <property type="match status" value="1"/>
</dbReference>
<evidence type="ECO:0000256" key="4">
    <source>
        <dbReference type="ARBA" id="ARBA00011738"/>
    </source>
</evidence>
<feature type="binding site" evidence="11">
    <location>
        <position position="151"/>
    </location>
    <ligand>
        <name>alpha-D-mannose 1-phosphate</name>
        <dbReference type="ChEBI" id="CHEBI:58409"/>
    </ligand>
</feature>
<evidence type="ECO:0000256" key="3">
    <source>
        <dbReference type="ARBA" id="ARBA00009736"/>
    </source>
</evidence>
<dbReference type="SFLD" id="SFLDG01140">
    <property type="entry name" value="C2.B:_Phosphomannomutase_and_P"/>
    <property type="match status" value="1"/>
</dbReference>
<sequence>MTVPAAVTIPRSWEQADIDAMCTTVRVVAFDLDSTLARSKMRMTEGMGRRLAALTHLTTVAIVSGGRFAQFKEQVLDVLDGLDIATDRSRLHLMPTSGTRYFRWGGDNWECVYAHDLSARDRAAAVASLERHAKELGIWEEHPWGHRVEDRGSQITFSALGQQAPVEQKEAWDPSNRKKNALAAAVAADLPHLQVRSGGSTSVDISERGIDKAYAVRELASILQVEVNEIIFIGDRMDPDGNDYPAALAGTMPIRVANPDDTIAVADRIIAQLSPTVH</sequence>
<keyword evidence="9 13" id="KW-0413">Isomerase</keyword>
<organism evidence="13 14">
    <name type="scientific">Bifidobacterium psychraerophilum</name>
    <dbReference type="NCBI Taxonomy" id="218140"/>
    <lineage>
        <taxon>Bacteria</taxon>
        <taxon>Bacillati</taxon>
        <taxon>Actinomycetota</taxon>
        <taxon>Actinomycetes</taxon>
        <taxon>Bifidobacteriales</taxon>
        <taxon>Bifidobacteriaceae</taxon>
        <taxon>Bifidobacterium</taxon>
    </lineage>
</organism>
<evidence type="ECO:0000256" key="8">
    <source>
        <dbReference type="ARBA" id="ARBA00022842"/>
    </source>
</evidence>
<evidence type="ECO:0000256" key="1">
    <source>
        <dbReference type="ARBA" id="ARBA00004496"/>
    </source>
</evidence>
<evidence type="ECO:0000313" key="13">
    <source>
        <dbReference type="EMBL" id="KFI81309.1"/>
    </source>
</evidence>
<dbReference type="InterPro" id="IPR023214">
    <property type="entry name" value="HAD_sf"/>
</dbReference>
<dbReference type="GO" id="GO:0005737">
    <property type="term" value="C:cytoplasm"/>
    <property type="evidence" value="ECO:0007669"/>
    <property type="project" value="UniProtKB-SubCell"/>
</dbReference>
<dbReference type="NCBIfam" id="TIGR01484">
    <property type="entry name" value="HAD-SF-IIB"/>
    <property type="match status" value="1"/>
</dbReference>
<feature type="binding site" evidence="12">
    <location>
        <position position="235"/>
    </location>
    <ligand>
        <name>Mg(2+)</name>
        <dbReference type="ChEBI" id="CHEBI:18420"/>
        <label>2</label>
    </ligand>
</feature>
<accession>A0A087CDF9</accession>
<evidence type="ECO:0000256" key="11">
    <source>
        <dbReference type="PIRSR" id="PIRSR605002-2"/>
    </source>
</evidence>
<dbReference type="GO" id="GO:0046872">
    <property type="term" value="F:metal ion binding"/>
    <property type="evidence" value="ECO:0007669"/>
    <property type="project" value="UniProtKB-KW"/>
</dbReference>
<dbReference type="SUPFAM" id="SSF56784">
    <property type="entry name" value="HAD-like"/>
    <property type="match status" value="1"/>
</dbReference>
<dbReference type="Proteomes" id="UP000029050">
    <property type="component" value="Unassembled WGS sequence"/>
</dbReference>
<comment type="similarity">
    <text evidence="3">Belongs to the eukaryotic PMM family.</text>
</comment>
<evidence type="ECO:0000256" key="12">
    <source>
        <dbReference type="PIRSR" id="PIRSR605002-3"/>
    </source>
</evidence>
<proteinExistence type="inferred from homology"/>
<dbReference type="AlphaFoldDB" id="A0A087CDF9"/>
<dbReference type="EMBL" id="JGZI01000010">
    <property type="protein sequence ID" value="KFI81309.1"/>
    <property type="molecule type" value="Genomic_DNA"/>
</dbReference>
<evidence type="ECO:0000256" key="9">
    <source>
        <dbReference type="ARBA" id="ARBA00023235"/>
    </source>
</evidence>
<dbReference type="InterPro" id="IPR005002">
    <property type="entry name" value="PMM"/>
</dbReference>
<evidence type="ECO:0000256" key="5">
    <source>
        <dbReference type="ARBA" id="ARBA00012730"/>
    </source>
</evidence>
<keyword evidence="6" id="KW-0963">Cytoplasm</keyword>
<evidence type="ECO:0000256" key="2">
    <source>
        <dbReference type="ARBA" id="ARBA00004699"/>
    </source>
</evidence>
<dbReference type="eggNOG" id="COG0561">
    <property type="taxonomic scope" value="Bacteria"/>
</dbReference>
<reference evidence="13 14" key="1">
    <citation type="submission" date="2014-03" db="EMBL/GenBank/DDBJ databases">
        <title>Genomics of Bifidobacteria.</title>
        <authorList>
            <person name="Ventura M."/>
            <person name="Milani C."/>
            <person name="Lugli G.A."/>
        </authorList>
    </citation>
    <scope>NUCLEOTIDE SEQUENCE [LARGE SCALE GENOMIC DNA]</scope>
    <source>
        <strain evidence="13 14">LMG 21775</strain>
    </source>
</reference>
<dbReference type="OrthoDB" id="2241234at2"/>
<feature type="active site" description="Proton donor/acceptor" evidence="10">
    <location>
        <position position="33"/>
    </location>
</feature>
<protein>
    <recommendedName>
        <fullName evidence="5">phosphomannomutase</fullName>
        <ecNumber evidence="5">5.4.2.8</ecNumber>
    </recommendedName>
</protein>
<dbReference type="GO" id="GO:0009298">
    <property type="term" value="P:GDP-mannose biosynthetic process"/>
    <property type="evidence" value="ECO:0007669"/>
    <property type="project" value="UniProtKB-UniPathway"/>
</dbReference>
<evidence type="ECO:0000256" key="7">
    <source>
        <dbReference type="ARBA" id="ARBA00022723"/>
    </source>
</evidence>
<dbReference type="InterPro" id="IPR043169">
    <property type="entry name" value="PMM_cap"/>
</dbReference>